<gene>
    <name evidence="2" type="ORF">GLOIN_2v1811380</name>
</gene>
<feature type="domain" description="Protein kinase" evidence="1">
    <location>
        <begin position="62"/>
        <end position="331"/>
    </location>
</feature>
<dbReference type="InterPro" id="IPR000719">
    <property type="entry name" value="Prot_kinase_dom"/>
</dbReference>
<reference evidence="2 3" key="2">
    <citation type="journal article" date="2018" name="New Phytol.">
        <title>High intraspecific genome diversity in the model arbuscular mycorrhizal symbiont Rhizophagus irregularis.</title>
        <authorList>
            <person name="Chen E.C.H."/>
            <person name="Morin E."/>
            <person name="Beaudet D."/>
            <person name="Noel J."/>
            <person name="Yildirir G."/>
            <person name="Ndikumana S."/>
            <person name="Charron P."/>
            <person name="St-Onge C."/>
            <person name="Giorgi J."/>
            <person name="Kruger M."/>
            <person name="Marton T."/>
            <person name="Ropars J."/>
            <person name="Grigoriev I.V."/>
            <person name="Hainaut M."/>
            <person name="Henrissat B."/>
            <person name="Roux C."/>
            <person name="Martin F."/>
            <person name="Corradi N."/>
        </authorList>
    </citation>
    <scope>NUCLEOTIDE SEQUENCE [LARGE SCALE GENOMIC DNA]</scope>
    <source>
        <strain evidence="2 3">DAOM 197198</strain>
    </source>
</reference>
<dbReference type="InterPro" id="IPR011009">
    <property type="entry name" value="Kinase-like_dom_sf"/>
</dbReference>
<dbReference type="Pfam" id="PF07714">
    <property type="entry name" value="PK_Tyr_Ser-Thr"/>
    <property type="match status" value="1"/>
</dbReference>
<evidence type="ECO:0000259" key="1">
    <source>
        <dbReference type="PROSITE" id="PS50011"/>
    </source>
</evidence>
<dbReference type="InterPro" id="IPR051681">
    <property type="entry name" value="Ser/Thr_Kinases-Pseudokinases"/>
</dbReference>
<dbReference type="Gene3D" id="1.10.510.10">
    <property type="entry name" value="Transferase(Phosphotransferase) domain 1"/>
    <property type="match status" value="1"/>
</dbReference>
<dbReference type="InterPro" id="IPR001245">
    <property type="entry name" value="Ser-Thr/Tyr_kinase_cat_dom"/>
</dbReference>
<dbReference type="GO" id="GO:0005524">
    <property type="term" value="F:ATP binding"/>
    <property type="evidence" value="ECO:0007669"/>
    <property type="project" value="InterPro"/>
</dbReference>
<comment type="caution">
    <text evidence="2">The sequence shown here is derived from an EMBL/GenBank/DDBJ whole genome shotgun (WGS) entry which is preliminary data.</text>
</comment>
<accession>A0A2P4PAC0</accession>
<dbReference type="EMBL" id="AUPC02000304">
    <property type="protein sequence ID" value="POG62346.1"/>
    <property type="molecule type" value="Genomic_DNA"/>
</dbReference>
<organism evidence="2 3">
    <name type="scientific">Rhizophagus irregularis (strain DAOM 181602 / DAOM 197198 / MUCL 43194)</name>
    <name type="common">Arbuscular mycorrhizal fungus</name>
    <name type="synonym">Glomus intraradices</name>
    <dbReference type="NCBI Taxonomy" id="747089"/>
    <lineage>
        <taxon>Eukaryota</taxon>
        <taxon>Fungi</taxon>
        <taxon>Fungi incertae sedis</taxon>
        <taxon>Mucoromycota</taxon>
        <taxon>Glomeromycotina</taxon>
        <taxon>Glomeromycetes</taxon>
        <taxon>Glomerales</taxon>
        <taxon>Glomeraceae</taxon>
        <taxon>Rhizophagus</taxon>
    </lineage>
</organism>
<dbReference type="PANTHER" id="PTHR44329">
    <property type="entry name" value="SERINE/THREONINE-PROTEIN KINASE TNNI3K-RELATED"/>
    <property type="match status" value="1"/>
</dbReference>
<evidence type="ECO:0000313" key="2">
    <source>
        <dbReference type="EMBL" id="POG62346.1"/>
    </source>
</evidence>
<dbReference type="VEuPathDB" id="FungiDB:RhiirFUN_009057"/>
<dbReference type="AlphaFoldDB" id="A0A2P4PAC0"/>
<dbReference type="PROSITE" id="PS50011">
    <property type="entry name" value="PROTEIN_KINASE_DOM"/>
    <property type="match status" value="1"/>
</dbReference>
<evidence type="ECO:0000313" key="3">
    <source>
        <dbReference type="Proteomes" id="UP000018888"/>
    </source>
</evidence>
<keyword evidence="3" id="KW-1185">Reference proteome</keyword>
<name>A0A2P4PAC0_RHIID</name>
<dbReference type="GO" id="GO:0004674">
    <property type="term" value="F:protein serine/threonine kinase activity"/>
    <property type="evidence" value="ECO:0007669"/>
    <property type="project" value="TreeGrafter"/>
</dbReference>
<proteinExistence type="predicted"/>
<reference evidence="2 3" key="1">
    <citation type="journal article" date="2013" name="Proc. Natl. Acad. Sci. U.S.A.">
        <title>Genome of an arbuscular mycorrhizal fungus provides insight into the oldest plant symbiosis.</title>
        <authorList>
            <person name="Tisserant E."/>
            <person name="Malbreil M."/>
            <person name="Kuo A."/>
            <person name="Kohler A."/>
            <person name="Symeonidi A."/>
            <person name="Balestrini R."/>
            <person name="Charron P."/>
            <person name="Duensing N."/>
            <person name="Frei Dit Frey N."/>
            <person name="Gianinazzi-Pearson V."/>
            <person name="Gilbert L.B."/>
            <person name="Handa Y."/>
            <person name="Herr J.R."/>
            <person name="Hijri M."/>
            <person name="Koul R."/>
            <person name="Kawaguchi M."/>
            <person name="Krajinski F."/>
            <person name="Lammers P.J."/>
            <person name="Masclaux F.G."/>
            <person name="Murat C."/>
            <person name="Morin E."/>
            <person name="Ndikumana S."/>
            <person name="Pagni M."/>
            <person name="Petitpierre D."/>
            <person name="Requena N."/>
            <person name="Rosikiewicz P."/>
            <person name="Riley R."/>
            <person name="Saito K."/>
            <person name="San Clemente H."/>
            <person name="Shapiro H."/>
            <person name="van Tuinen D."/>
            <person name="Becard G."/>
            <person name="Bonfante P."/>
            <person name="Paszkowski U."/>
            <person name="Shachar-Hill Y.Y."/>
            <person name="Tuskan G.A."/>
            <person name="Young P.W."/>
            <person name="Sanders I.R."/>
            <person name="Henrissat B."/>
            <person name="Rensing S.A."/>
            <person name="Grigoriev I.V."/>
            <person name="Corradi N."/>
            <person name="Roux C."/>
            <person name="Martin F."/>
        </authorList>
    </citation>
    <scope>NUCLEOTIDE SEQUENCE [LARGE SCALE GENOMIC DNA]</scope>
    <source>
        <strain evidence="2 3">DAOM 197198</strain>
    </source>
</reference>
<sequence length="394" mass="45597">MGEPLLRHNNDLGSIGNRIGDGLNNGGLQIQHGRHHDELLERILSILFIFEKRLKWIPHDKLKNIKYLDKGGFGTVYKAIWLNEKQNKEVVLKCLNNLNENLNVFLNEWKYHESCLNSPDIIDYYGFTKDPDTLNYIVIMNYANKGNLRGNLTKVVKYNWKQKLFMLYKIISGIYEMHNQKLIHCDLHDGNILNHNNKMNGVEGKNEINCDLIFVSDLGLCQPVKSSLKKGDIYGVIPFIAPEILRGKHYTLASDIYSFSMIMWEFTSGVPPFNDRAHDLQLSLSICRGERPEVIENTPQCYIDLMKKCWDENPLKRPSASEVKYAIGNWIFRPDYFSYELQENIKEFMDAPIEHNNLANESHSQACYTSRLLDFTSGKLNEIIANEDLDDCKI</sequence>
<dbReference type="Proteomes" id="UP000018888">
    <property type="component" value="Unassembled WGS sequence"/>
</dbReference>
<dbReference type="SUPFAM" id="SSF56112">
    <property type="entry name" value="Protein kinase-like (PK-like)"/>
    <property type="match status" value="1"/>
</dbReference>
<protein>
    <submittedName>
        <fullName evidence="2">Kinase-like domain-containing protein</fullName>
    </submittedName>
</protein>